<evidence type="ECO:0000313" key="5">
    <source>
        <dbReference type="Proteomes" id="UP001179952"/>
    </source>
</evidence>
<protein>
    <recommendedName>
        <fullName evidence="3">C2H2-type domain-containing protein</fullName>
    </recommendedName>
</protein>
<feature type="compositionally biased region" description="Polar residues" evidence="2">
    <location>
        <begin position="1"/>
        <end position="12"/>
    </location>
</feature>
<sequence length="726" mass="80123">MSTRKLSTSSTLDAMKPEQNAGKAENDSVDSLIQRAIGKEQGSREIQNSSLADDAVDEKGHALGYYDCVRSLTSDVNGVKEPFLSTKAKGIPLKGSKSSSEQMQSLKIPEAVVAFAQAAAKANDDPEKYLSSWSLFSSPKVQMQKCEKCSREFCSPINYRRHIRIHRRSPQINKDFPKNRELLASFWDKLSFEATREILSMKDVKLEDIAGSSIIRALVSFMRTAAFSSLPHVYLKAGTGLLDVIQSRDPGSSVSSWELFSILDDASEKTFLCVGAAASLTKFLFDGESGKMALETKNLVACTSFLVEQNLVEAWLADKDAEALRCHKLLLEEEEAAQRRQADLLERRRLKKLKRKGRKNKENIDLDNEESKEGIPDTVEGASCSAGTSSPRSMAEPGTNTWEAGSDPVEELQPIQYFHDGINTDVAGDVLHCQNMDCSTQQGNIRWQQTGAWRPTSNSVRNMPNGSHPLYISATKSAAGKKHGSHKDQKPTLLANGQKVWTRKAKPEGVADASDVRPEREINEHSDQHGNHELMIGCMNPTLDPLGMTHTEPDSNMNGSHRLMVKIWRPVSRHGNGGCATAQNDKKETEACGAPNGGTEDDSSMSSKDSMLEDTHLAGRKPFSSHLAEAFLAHRWKEAMAYDHVKLVISPDGETMEYLEVHERSCTDKSQQLDCYGRTVLGNAENRMTGPGSLDQSAIGVTKPKFRMNAEKGGMLKYVPKQRNNS</sequence>
<feature type="compositionally biased region" description="Basic and acidic residues" evidence="2">
    <location>
        <begin position="505"/>
        <end position="532"/>
    </location>
</feature>
<comment type="caution">
    <text evidence="4">The sequence shown here is derived from an EMBL/GenBank/DDBJ whole genome shotgun (WGS) entry which is preliminary data.</text>
</comment>
<dbReference type="PROSITE" id="PS50157">
    <property type="entry name" value="ZINC_FINGER_C2H2_2"/>
    <property type="match status" value="1"/>
</dbReference>
<feature type="region of interest" description="Disordered" evidence="2">
    <location>
        <begin position="1"/>
        <end position="52"/>
    </location>
</feature>
<feature type="region of interest" description="Disordered" evidence="2">
    <location>
        <begin position="358"/>
        <end position="406"/>
    </location>
</feature>
<evidence type="ECO:0000313" key="4">
    <source>
        <dbReference type="EMBL" id="KAK1260464.1"/>
    </source>
</evidence>
<feature type="domain" description="C2H2-type" evidence="3">
    <location>
        <begin position="144"/>
        <end position="171"/>
    </location>
</feature>
<feature type="compositionally biased region" description="Polar residues" evidence="2">
    <location>
        <begin position="385"/>
        <end position="403"/>
    </location>
</feature>
<evidence type="ECO:0000259" key="3">
    <source>
        <dbReference type="PROSITE" id="PS50157"/>
    </source>
</evidence>
<feature type="region of interest" description="Disordered" evidence="2">
    <location>
        <begin position="502"/>
        <end position="534"/>
    </location>
</feature>
<organism evidence="4 5">
    <name type="scientific">Acorus gramineus</name>
    <name type="common">Dwarf sweet flag</name>
    <dbReference type="NCBI Taxonomy" id="55184"/>
    <lineage>
        <taxon>Eukaryota</taxon>
        <taxon>Viridiplantae</taxon>
        <taxon>Streptophyta</taxon>
        <taxon>Embryophyta</taxon>
        <taxon>Tracheophyta</taxon>
        <taxon>Spermatophyta</taxon>
        <taxon>Magnoliopsida</taxon>
        <taxon>Liliopsida</taxon>
        <taxon>Acoraceae</taxon>
        <taxon>Acorus</taxon>
    </lineage>
</organism>
<feature type="region of interest" description="Disordered" evidence="2">
    <location>
        <begin position="576"/>
        <end position="608"/>
    </location>
</feature>
<evidence type="ECO:0000256" key="2">
    <source>
        <dbReference type="SAM" id="MobiDB-lite"/>
    </source>
</evidence>
<keyword evidence="1" id="KW-0862">Zinc</keyword>
<dbReference type="AlphaFoldDB" id="A0AAV9A8K0"/>
<proteinExistence type="predicted"/>
<dbReference type="InterPro" id="IPR013087">
    <property type="entry name" value="Znf_C2H2_type"/>
</dbReference>
<name>A0AAV9A8K0_ACOGR</name>
<reference evidence="4" key="2">
    <citation type="submission" date="2023-06" db="EMBL/GenBank/DDBJ databases">
        <authorList>
            <person name="Ma L."/>
            <person name="Liu K.-W."/>
            <person name="Li Z."/>
            <person name="Hsiao Y.-Y."/>
            <person name="Qi Y."/>
            <person name="Fu T."/>
            <person name="Tang G."/>
            <person name="Zhang D."/>
            <person name="Sun W.-H."/>
            <person name="Liu D.-K."/>
            <person name="Li Y."/>
            <person name="Chen G.-Z."/>
            <person name="Liu X.-D."/>
            <person name="Liao X.-Y."/>
            <person name="Jiang Y.-T."/>
            <person name="Yu X."/>
            <person name="Hao Y."/>
            <person name="Huang J."/>
            <person name="Zhao X.-W."/>
            <person name="Ke S."/>
            <person name="Chen Y.-Y."/>
            <person name="Wu W.-L."/>
            <person name="Hsu J.-L."/>
            <person name="Lin Y.-F."/>
            <person name="Huang M.-D."/>
            <person name="Li C.-Y."/>
            <person name="Huang L."/>
            <person name="Wang Z.-W."/>
            <person name="Zhao X."/>
            <person name="Zhong W.-Y."/>
            <person name="Peng D.-H."/>
            <person name="Ahmad S."/>
            <person name="Lan S."/>
            <person name="Zhang J.-S."/>
            <person name="Tsai W.-C."/>
            <person name="Van De Peer Y."/>
            <person name="Liu Z.-J."/>
        </authorList>
    </citation>
    <scope>NUCLEOTIDE SEQUENCE</scope>
    <source>
        <strain evidence="4">SCP</strain>
        <tissue evidence="4">Leaves</tissue>
    </source>
</reference>
<accession>A0AAV9A8K0</accession>
<evidence type="ECO:0000256" key="1">
    <source>
        <dbReference type="PROSITE-ProRule" id="PRU00042"/>
    </source>
</evidence>
<keyword evidence="5" id="KW-1185">Reference proteome</keyword>
<dbReference type="GO" id="GO:0008270">
    <property type="term" value="F:zinc ion binding"/>
    <property type="evidence" value="ECO:0007669"/>
    <property type="project" value="UniProtKB-KW"/>
</dbReference>
<dbReference type="Proteomes" id="UP001179952">
    <property type="component" value="Unassembled WGS sequence"/>
</dbReference>
<gene>
    <name evidence="4" type="ORF">QJS04_geneDACA002035</name>
</gene>
<reference evidence="4" key="1">
    <citation type="journal article" date="2023" name="Nat. Commun.">
        <title>Diploid and tetraploid genomes of Acorus and the evolution of monocots.</title>
        <authorList>
            <person name="Ma L."/>
            <person name="Liu K.W."/>
            <person name="Li Z."/>
            <person name="Hsiao Y.Y."/>
            <person name="Qi Y."/>
            <person name="Fu T."/>
            <person name="Tang G.D."/>
            <person name="Zhang D."/>
            <person name="Sun W.H."/>
            <person name="Liu D.K."/>
            <person name="Li Y."/>
            <person name="Chen G.Z."/>
            <person name="Liu X.D."/>
            <person name="Liao X.Y."/>
            <person name="Jiang Y.T."/>
            <person name="Yu X."/>
            <person name="Hao Y."/>
            <person name="Huang J."/>
            <person name="Zhao X.W."/>
            <person name="Ke S."/>
            <person name="Chen Y.Y."/>
            <person name="Wu W.L."/>
            <person name="Hsu J.L."/>
            <person name="Lin Y.F."/>
            <person name="Huang M.D."/>
            <person name="Li C.Y."/>
            <person name="Huang L."/>
            <person name="Wang Z.W."/>
            <person name="Zhao X."/>
            <person name="Zhong W.Y."/>
            <person name="Peng D.H."/>
            <person name="Ahmad S."/>
            <person name="Lan S."/>
            <person name="Zhang J.S."/>
            <person name="Tsai W.C."/>
            <person name="Van de Peer Y."/>
            <person name="Liu Z.J."/>
        </authorList>
    </citation>
    <scope>NUCLEOTIDE SEQUENCE</scope>
    <source>
        <strain evidence="4">SCP</strain>
    </source>
</reference>
<dbReference type="PANTHER" id="PTHR36055">
    <property type="entry name" value="C2H2-LIKE ZINC FINGER PROTEIN"/>
    <property type="match status" value="1"/>
</dbReference>
<dbReference type="EMBL" id="JAUJYN010000011">
    <property type="protein sequence ID" value="KAK1260464.1"/>
    <property type="molecule type" value="Genomic_DNA"/>
</dbReference>
<dbReference type="PROSITE" id="PS00028">
    <property type="entry name" value="ZINC_FINGER_C2H2_1"/>
    <property type="match status" value="1"/>
</dbReference>
<keyword evidence="1" id="KW-0863">Zinc-finger</keyword>
<keyword evidence="1" id="KW-0479">Metal-binding</keyword>
<dbReference type="PANTHER" id="PTHR36055:SF1">
    <property type="entry name" value="C2H2-LIKE ZINC FINGER PROTEIN"/>
    <property type="match status" value="1"/>
</dbReference>
<feature type="compositionally biased region" description="Basic and acidic residues" evidence="2">
    <location>
        <begin position="360"/>
        <end position="375"/>
    </location>
</feature>